<dbReference type="PROSITE" id="PS50878">
    <property type="entry name" value="RT_POL"/>
    <property type="match status" value="1"/>
</dbReference>
<dbReference type="Proteomes" id="UP000075243">
    <property type="component" value="Unassembled WGS sequence"/>
</dbReference>
<name>A0A151RYT3_CAJCA</name>
<protein>
    <submittedName>
        <fullName evidence="2">Ribonuclease H protein At1g65750 family</fullName>
    </submittedName>
</protein>
<dbReference type="InterPro" id="IPR000477">
    <property type="entry name" value="RT_dom"/>
</dbReference>
<keyword evidence="3" id="KW-1185">Reference proteome</keyword>
<evidence type="ECO:0000259" key="1">
    <source>
        <dbReference type="PROSITE" id="PS50878"/>
    </source>
</evidence>
<evidence type="ECO:0000313" key="3">
    <source>
        <dbReference type="Proteomes" id="UP000075243"/>
    </source>
</evidence>
<dbReference type="PANTHER" id="PTHR33116">
    <property type="entry name" value="REVERSE TRANSCRIPTASE ZINC-BINDING DOMAIN-CONTAINING PROTEIN-RELATED-RELATED"/>
    <property type="match status" value="1"/>
</dbReference>
<proteinExistence type="predicted"/>
<dbReference type="STRING" id="3821.A0A151RYT3"/>
<gene>
    <name evidence="2" type="ORF">KK1_030605</name>
</gene>
<feature type="domain" description="Reverse transcriptase" evidence="1">
    <location>
        <begin position="1"/>
        <end position="158"/>
    </location>
</feature>
<organism evidence="2 3">
    <name type="scientific">Cajanus cajan</name>
    <name type="common">Pigeon pea</name>
    <name type="synonym">Cajanus indicus</name>
    <dbReference type="NCBI Taxonomy" id="3821"/>
    <lineage>
        <taxon>Eukaryota</taxon>
        <taxon>Viridiplantae</taxon>
        <taxon>Streptophyta</taxon>
        <taxon>Embryophyta</taxon>
        <taxon>Tracheophyta</taxon>
        <taxon>Spermatophyta</taxon>
        <taxon>Magnoliopsida</taxon>
        <taxon>eudicotyledons</taxon>
        <taxon>Gunneridae</taxon>
        <taxon>Pentapetalae</taxon>
        <taxon>rosids</taxon>
        <taxon>fabids</taxon>
        <taxon>Fabales</taxon>
        <taxon>Fabaceae</taxon>
        <taxon>Papilionoideae</taxon>
        <taxon>50 kb inversion clade</taxon>
        <taxon>NPAAA clade</taxon>
        <taxon>indigoferoid/millettioid clade</taxon>
        <taxon>Phaseoleae</taxon>
        <taxon>Cajanus</taxon>
    </lineage>
</organism>
<sequence length="434" mass="50119">MGFPPKWCDWIAECLQTSRVSVLVNGSPTEEFSVSKGLRQGDPLAPFLFLIVAEGLNGLFKKASQLGTFTGYEVGRNQQVDVLQYADDTIILAKAKESNIWAIKSILRLFELASRLKINFLKSQLLGFHVDTLWLQSMAMFLHCRIGSLPFTYLGLPIGANPKRLDTWQPVIEKIQKRLSSWKCDSMSFGGRITLLKSVLHSIPIYFLSFFKAPRGIISQLESLFKSFLWGGDADHKKIHWVAWDDVCREKNKGGLGIRDLIAFNLALLGKWKWRMLVETNSLWVKVINSLYGDHLSFSSGSRVKGSRWCRKVVGNGKNTYFWEEDWLQGGRLSQRYNRLYLIAENKKAKISDLLVWRNGGPEWCWRWRRELFQWEEDLLNSITTEISELNLKVEVEDRWSWTVDPNGIYSIKSAYKEIRNERIFASDKIFSKV</sequence>
<dbReference type="EMBL" id="KQ483519">
    <property type="protein sequence ID" value="KYP47723.1"/>
    <property type="molecule type" value="Genomic_DNA"/>
</dbReference>
<dbReference type="AlphaFoldDB" id="A0A151RYT3"/>
<reference evidence="2" key="1">
    <citation type="journal article" date="2012" name="Nat. Biotechnol.">
        <title>Draft genome sequence of pigeonpea (Cajanus cajan), an orphan legume crop of resource-poor farmers.</title>
        <authorList>
            <person name="Varshney R.K."/>
            <person name="Chen W."/>
            <person name="Li Y."/>
            <person name="Bharti A.K."/>
            <person name="Saxena R.K."/>
            <person name="Schlueter J.A."/>
            <person name="Donoghue M.T."/>
            <person name="Azam S."/>
            <person name="Fan G."/>
            <person name="Whaley A.M."/>
            <person name="Farmer A.D."/>
            <person name="Sheridan J."/>
            <person name="Iwata A."/>
            <person name="Tuteja R."/>
            <person name="Penmetsa R.V."/>
            <person name="Wu W."/>
            <person name="Upadhyaya H.D."/>
            <person name="Yang S.P."/>
            <person name="Shah T."/>
            <person name="Saxena K.B."/>
            <person name="Michael T."/>
            <person name="McCombie W.R."/>
            <person name="Yang B."/>
            <person name="Zhang G."/>
            <person name="Yang H."/>
            <person name="Wang J."/>
            <person name="Spillane C."/>
            <person name="Cook D.R."/>
            <person name="May G.D."/>
            <person name="Xu X."/>
            <person name="Jackson S.A."/>
        </authorList>
    </citation>
    <scope>NUCLEOTIDE SEQUENCE [LARGE SCALE GENOMIC DNA]</scope>
</reference>
<evidence type="ECO:0000313" key="2">
    <source>
        <dbReference type="EMBL" id="KYP47723.1"/>
    </source>
</evidence>
<dbReference type="Pfam" id="PF00078">
    <property type="entry name" value="RVT_1"/>
    <property type="match status" value="1"/>
</dbReference>
<dbReference type="Gramene" id="C.cajan_35386.t">
    <property type="protein sequence ID" value="C.cajan_35386.t"/>
    <property type="gene ID" value="C.cajan_35386"/>
</dbReference>
<dbReference type="PANTHER" id="PTHR33116:SF78">
    <property type="entry name" value="OS12G0587133 PROTEIN"/>
    <property type="match status" value="1"/>
</dbReference>
<accession>A0A151RYT3</accession>